<name>A0A498I7S9_MALDO</name>
<feature type="compositionally biased region" description="Polar residues" evidence="1">
    <location>
        <begin position="1"/>
        <end position="15"/>
    </location>
</feature>
<feature type="region of interest" description="Disordered" evidence="1">
    <location>
        <begin position="1"/>
        <end position="40"/>
    </location>
</feature>
<evidence type="ECO:0000313" key="2">
    <source>
        <dbReference type="EMBL" id="RXH78262.1"/>
    </source>
</evidence>
<dbReference type="EMBL" id="RDQH01000339">
    <property type="protein sequence ID" value="RXH78262.1"/>
    <property type="molecule type" value="Genomic_DNA"/>
</dbReference>
<organism evidence="2 3">
    <name type="scientific">Malus domestica</name>
    <name type="common">Apple</name>
    <name type="synonym">Pyrus malus</name>
    <dbReference type="NCBI Taxonomy" id="3750"/>
    <lineage>
        <taxon>Eukaryota</taxon>
        <taxon>Viridiplantae</taxon>
        <taxon>Streptophyta</taxon>
        <taxon>Embryophyta</taxon>
        <taxon>Tracheophyta</taxon>
        <taxon>Spermatophyta</taxon>
        <taxon>Magnoliopsida</taxon>
        <taxon>eudicotyledons</taxon>
        <taxon>Gunneridae</taxon>
        <taxon>Pentapetalae</taxon>
        <taxon>rosids</taxon>
        <taxon>fabids</taxon>
        <taxon>Rosales</taxon>
        <taxon>Rosaceae</taxon>
        <taxon>Amygdaloideae</taxon>
        <taxon>Maleae</taxon>
        <taxon>Malus</taxon>
    </lineage>
</organism>
<dbReference type="Proteomes" id="UP000290289">
    <property type="component" value="Chromosome 13"/>
</dbReference>
<proteinExistence type="predicted"/>
<sequence length="71" mass="7860">MTLRSTRNTTRSGNVSEEAGEAAPRLNKPQLEEQQQESQENLEEYAMLDIIATIRALGFHALGKSQKETAA</sequence>
<evidence type="ECO:0000313" key="3">
    <source>
        <dbReference type="Proteomes" id="UP000290289"/>
    </source>
</evidence>
<evidence type="ECO:0000256" key="1">
    <source>
        <dbReference type="SAM" id="MobiDB-lite"/>
    </source>
</evidence>
<dbReference type="AlphaFoldDB" id="A0A498I7S9"/>
<protein>
    <submittedName>
        <fullName evidence="2">Uncharacterized protein</fullName>
    </submittedName>
</protein>
<accession>A0A498I7S9</accession>
<gene>
    <name evidence="2" type="ORF">DVH24_001780</name>
</gene>
<keyword evidence="3" id="KW-1185">Reference proteome</keyword>
<reference evidence="2 3" key="1">
    <citation type="submission" date="2018-10" db="EMBL/GenBank/DDBJ databases">
        <title>A high-quality apple genome assembly.</title>
        <authorList>
            <person name="Hu J."/>
        </authorList>
    </citation>
    <scope>NUCLEOTIDE SEQUENCE [LARGE SCALE GENOMIC DNA]</scope>
    <source>
        <strain evidence="3">cv. HFTH1</strain>
        <tissue evidence="2">Young leaf</tissue>
    </source>
</reference>
<comment type="caution">
    <text evidence="2">The sequence shown here is derived from an EMBL/GenBank/DDBJ whole genome shotgun (WGS) entry which is preliminary data.</text>
</comment>